<evidence type="ECO:0000313" key="1">
    <source>
        <dbReference type="EMBL" id="AAK07948.1"/>
    </source>
</evidence>
<name>Q77JQ6_BHV4D</name>
<keyword evidence="2" id="KW-1185">Reference proteome</keyword>
<dbReference type="InterPro" id="IPR008002">
    <property type="entry name" value="Herpes_Orf30"/>
</dbReference>
<organismHost>
    <name type="scientific">Panthera leo</name>
    <name type="common">Lion</name>
    <dbReference type="NCBI Taxonomy" id="9689"/>
</organismHost>
<dbReference type="KEGG" id="vg:1684931"/>
<accession>Q77JQ6</accession>
<organismHost>
    <name type="scientific">Bos taurus</name>
    <name type="common">Bovine</name>
    <dbReference type="NCBI Taxonomy" id="9913"/>
</organismHost>
<sequence length="80" mass="8884">MDSGHLTEKDFSDCKHFFSQPLKHLIDDGSRALNDIDLNKTVIHNLERLSLLLDLVGTECLSKVTKSTDAQWGSSTPPCV</sequence>
<dbReference type="Proteomes" id="UP000109731">
    <property type="component" value="Segment"/>
</dbReference>
<evidence type="ECO:0000313" key="2">
    <source>
        <dbReference type="Proteomes" id="UP000109731"/>
    </source>
</evidence>
<dbReference type="GeneID" id="1684931"/>
<organismHost>
    <name type="scientific">Felis catus</name>
    <name type="common">Cat</name>
    <name type="synonym">Felis silvestris catus</name>
    <dbReference type="NCBI Taxonomy" id="9685"/>
</organismHost>
<dbReference type="RefSeq" id="NP_076522.1">
    <property type="nucleotide sequence ID" value="NC_002665.1"/>
</dbReference>
<proteinExistence type="predicted"/>
<dbReference type="EMBL" id="AF318573">
    <property type="protein sequence ID" value="AAK07948.1"/>
    <property type="molecule type" value="Genomic_DNA"/>
</dbReference>
<reference evidence="1 2" key="1">
    <citation type="journal article" date="2001" name="J. Virol.">
        <title>Genome sequence of bovine herpesvirus 4, a bovine Rhadinovirus, and identification of an origin of DNA replication.</title>
        <authorList>
            <person name="Zimmermann W."/>
            <person name="Broll H."/>
            <person name="Ehlers B."/>
            <person name="Buhk H.-J."/>
            <person name="Rosenthal A."/>
            <person name="Goltz M."/>
        </authorList>
    </citation>
    <scope>NUCLEOTIDE SEQUENCE [LARGE SCALE GENOMIC DNA]</scope>
</reference>
<dbReference type="Pfam" id="PF05338">
    <property type="entry name" value="DUF717"/>
    <property type="match status" value="1"/>
</dbReference>
<protein>
    <submittedName>
        <fullName evidence="1">Uncharacterized protein</fullName>
    </submittedName>
</protein>
<organism evidence="1 2">
    <name type="scientific">Bovine herpesvirus 4 (strain DN-599)</name>
    <name type="common">BoHV-4</name>
    <name type="synonym">Movar virus</name>
    <dbReference type="NCBI Taxonomy" id="10355"/>
    <lineage>
        <taxon>Viruses</taxon>
        <taxon>Duplodnaviria</taxon>
        <taxon>Heunggongvirae</taxon>
        <taxon>Peploviricota</taxon>
        <taxon>Herviviricetes</taxon>
        <taxon>Herpesvirales</taxon>
        <taxon>Orthoherpesviridae</taxon>
        <taxon>Gammaherpesvirinae</taxon>
        <taxon>Rhadinovirus</taxon>
        <taxon>Rhadinovirus bovinegamma4</taxon>
    </lineage>
</organism>